<dbReference type="InterPro" id="IPR036166">
    <property type="entry name" value="YxeA-like_sf"/>
</dbReference>
<sequence>MKNFFGLIIVVLLALGGYKAWNYYQSTYVGQDYYGVISEPLPEETTIKDDSGNALGKGFKYEVTAYDEDGNARQLKFDVITTGRDKNGSAYEAGTVMKFDASEKRIIKKSVIDMNDVPTNLVNKLQ</sequence>
<dbReference type="Pfam" id="PF06486">
    <property type="entry name" value="DUF1093"/>
    <property type="match status" value="1"/>
</dbReference>
<protein>
    <submittedName>
        <fullName evidence="1">DUF1093 domain-containing protein</fullName>
    </submittedName>
</protein>
<evidence type="ECO:0000313" key="1">
    <source>
        <dbReference type="EMBL" id="QCI86077.1"/>
    </source>
</evidence>
<proteinExistence type="predicted"/>
<organism evidence="1 2">
    <name type="scientific">Vagococcus zengguangii</name>
    <dbReference type="NCBI Taxonomy" id="2571750"/>
    <lineage>
        <taxon>Bacteria</taxon>
        <taxon>Bacillati</taxon>
        <taxon>Bacillota</taxon>
        <taxon>Bacilli</taxon>
        <taxon>Lactobacillales</taxon>
        <taxon>Enterococcaceae</taxon>
        <taxon>Vagococcus</taxon>
    </lineage>
</organism>
<dbReference type="OrthoDB" id="2146259at2"/>
<dbReference type="KEGG" id="vao:FA707_03490"/>
<name>A0A4D7CUP1_9ENTE</name>
<dbReference type="Gene3D" id="2.40.50.480">
    <property type="match status" value="1"/>
</dbReference>
<reference evidence="1 2" key="1">
    <citation type="submission" date="2019-04" db="EMBL/GenBank/DDBJ databases">
        <title>Vagococcus sp. nov., isolated from faeces of yaks (Bos grunniens).</title>
        <authorList>
            <person name="Ge Y."/>
        </authorList>
    </citation>
    <scope>NUCLEOTIDE SEQUENCE [LARGE SCALE GENOMIC DNA]</scope>
    <source>
        <strain evidence="1 2">MN-17</strain>
    </source>
</reference>
<dbReference type="RefSeq" id="WP_136952914.1">
    <property type="nucleotide sequence ID" value="NZ_CP039712.1"/>
</dbReference>
<dbReference type="AlphaFoldDB" id="A0A4D7CUP1"/>
<dbReference type="InterPro" id="IPR006542">
    <property type="entry name" value="DUF1093"/>
</dbReference>
<accession>A0A4D7CUP1</accession>
<keyword evidence="2" id="KW-1185">Reference proteome</keyword>
<gene>
    <name evidence="1" type="ORF">FA707_03490</name>
</gene>
<dbReference type="Proteomes" id="UP000298615">
    <property type="component" value="Chromosome"/>
</dbReference>
<evidence type="ECO:0000313" key="2">
    <source>
        <dbReference type="Proteomes" id="UP000298615"/>
    </source>
</evidence>
<dbReference type="EMBL" id="CP039712">
    <property type="protein sequence ID" value="QCI86077.1"/>
    <property type="molecule type" value="Genomic_DNA"/>
</dbReference>
<dbReference type="SUPFAM" id="SSF159121">
    <property type="entry name" value="BC4932-like"/>
    <property type="match status" value="1"/>
</dbReference>